<name>A0A7J7N9C2_9MAGN</name>
<dbReference type="AlphaFoldDB" id="A0A7J7N9C2"/>
<comment type="caution">
    <text evidence="1">The sequence shown here is derived from an EMBL/GenBank/DDBJ whole genome shotgun (WGS) entry which is preliminary data.</text>
</comment>
<organism evidence="1 2">
    <name type="scientific">Kingdonia uniflora</name>
    <dbReference type="NCBI Taxonomy" id="39325"/>
    <lineage>
        <taxon>Eukaryota</taxon>
        <taxon>Viridiplantae</taxon>
        <taxon>Streptophyta</taxon>
        <taxon>Embryophyta</taxon>
        <taxon>Tracheophyta</taxon>
        <taxon>Spermatophyta</taxon>
        <taxon>Magnoliopsida</taxon>
        <taxon>Ranunculales</taxon>
        <taxon>Circaeasteraceae</taxon>
        <taxon>Kingdonia</taxon>
    </lineage>
</organism>
<dbReference type="Proteomes" id="UP000541444">
    <property type="component" value="Unassembled WGS sequence"/>
</dbReference>
<sequence length="133" mass="14865">MRNLEHLNALSAGDCVLLARIYAEARDKHGVSKMRKLIKTKESRQPLVGAWSWIEVEGNARRFVVANCSYTDSEETNKKLKEILHRASLVGYVEEESRGVVRKSGLLSSEKLAIAFGMARTPHGSTHKESQSL</sequence>
<protein>
    <submittedName>
        <fullName evidence="1">Uncharacterized protein</fullName>
    </submittedName>
</protein>
<dbReference type="EMBL" id="JACGCM010000981">
    <property type="protein sequence ID" value="KAF6163488.1"/>
    <property type="molecule type" value="Genomic_DNA"/>
</dbReference>
<evidence type="ECO:0000313" key="1">
    <source>
        <dbReference type="EMBL" id="KAF6163488.1"/>
    </source>
</evidence>
<gene>
    <name evidence="1" type="ORF">GIB67_029337</name>
</gene>
<proteinExistence type="predicted"/>
<keyword evidence="2" id="KW-1185">Reference proteome</keyword>
<evidence type="ECO:0000313" key="2">
    <source>
        <dbReference type="Proteomes" id="UP000541444"/>
    </source>
</evidence>
<reference evidence="1 2" key="1">
    <citation type="journal article" date="2020" name="IScience">
        <title>Genome Sequencing of the Endangered Kingdonia uniflora (Circaeasteraceae, Ranunculales) Reveals Potential Mechanisms of Evolutionary Specialization.</title>
        <authorList>
            <person name="Sun Y."/>
            <person name="Deng T."/>
            <person name="Zhang A."/>
            <person name="Moore M.J."/>
            <person name="Landis J.B."/>
            <person name="Lin N."/>
            <person name="Zhang H."/>
            <person name="Zhang X."/>
            <person name="Huang J."/>
            <person name="Zhang X."/>
            <person name="Sun H."/>
            <person name="Wang H."/>
        </authorList>
    </citation>
    <scope>NUCLEOTIDE SEQUENCE [LARGE SCALE GENOMIC DNA]</scope>
    <source>
        <strain evidence="1">TB1705</strain>
        <tissue evidence="1">Leaf</tissue>
    </source>
</reference>
<accession>A0A7J7N9C2</accession>